<dbReference type="EMBL" id="JACHGJ010000013">
    <property type="protein sequence ID" value="MBB6482540.1"/>
    <property type="molecule type" value="Genomic_DNA"/>
</dbReference>
<evidence type="ECO:0000313" key="5">
    <source>
        <dbReference type="EMBL" id="MBB6482540.1"/>
    </source>
</evidence>
<dbReference type="SUPFAM" id="SSF100950">
    <property type="entry name" value="NagB/RpiA/CoA transferase-like"/>
    <property type="match status" value="2"/>
</dbReference>
<evidence type="ECO:0000259" key="4">
    <source>
        <dbReference type="Pfam" id="PF13336"/>
    </source>
</evidence>
<keyword evidence="5" id="KW-0378">Hydrolase</keyword>
<dbReference type="GO" id="GO:0006083">
    <property type="term" value="P:acetate metabolic process"/>
    <property type="evidence" value="ECO:0007669"/>
    <property type="project" value="InterPro"/>
</dbReference>
<dbReference type="AlphaFoldDB" id="A0A841RHP9"/>
<dbReference type="Gene3D" id="3.40.1080.10">
    <property type="entry name" value="Glutaconate Coenzyme A-transferase"/>
    <property type="match status" value="1"/>
</dbReference>
<proteinExistence type="inferred from homology"/>
<keyword evidence="2" id="KW-0808">Transferase</keyword>
<sequence length="439" mass="48244">MTDWKKEYEKKYLSMEEAIGKIPRKASVVVGMASMESQGFMGEIHKHAEKFDFLRVNSCLNFGHYPFCENPESEGVFCNDNWFFGPSTRAAQKAGYRIVDYIPNNLHAAGMDRIVSFKEDGDFVVYWGAVSSMMEKSGFFSLGLSNVYEQEVIEMADMVILEVNDKVPVTHGDTQIHMKDVDYIVEYSKDLPTIGVLEPSDVEKTIAGHIAELVEDGATLQVGIGGIPNAVCGLLSDKKDLGIHTEMFTESMIDLFEAGVITNKKKTLWPGKFICTFALGSQRMYDWLADNPAVLILRGSYVNDPYVISQNDNMVSINTAISVDLTGQVCSESLGTVQYSGTGGQLDTHRGAVMSKGGKGIIALRSTAKGGTLSTITAVLAEGAKVTVPRQDIDYVVTEYGVAHLRGGTIAQRVKALIAIAHPDFRDRLTDEARKLKYI</sequence>
<dbReference type="GO" id="GO:0016787">
    <property type="term" value="F:hydrolase activity"/>
    <property type="evidence" value="ECO:0007669"/>
    <property type="project" value="UniProtKB-KW"/>
</dbReference>
<dbReference type="RefSeq" id="WP_221439952.1">
    <property type="nucleotide sequence ID" value="NZ_JACHGJ010000013.1"/>
</dbReference>
<dbReference type="Pfam" id="PF02550">
    <property type="entry name" value="AcetylCoA_hydro"/>
    <property type="match status" value="1"/>
</dbReference>
<dbReference type="InterPro" id="IPR003702">
    <property type="entry name" value="ActCoA_hydro_N"/>
</dbReference>
<dbReference type="Proteomes" id="UP000587760">
    <property type="component" value="Unassembled WGS sequence"/>
</dbReference>
<dbReference type="InterPro" id="IPR037171">
    <property type="entry name" value="NagB/RpiA_transferase-like"/>
</dbReference>
<dbReference type="InterPro" id="IPR026888">
    <property type="entry name" value="AcetylCoA_hyd_C"/>
</dbReference>
<accession>A0A841RHP9</accession>
<gene>
    <name evidence="5" type="ORF">HNR50_004240</name>
</gene>
<dbReference type="PANTHER" id="PTHR21432:SF20">
    <property type="entry name" value="ACETYL-COA HYDROLASE"/>
    <property type="match status" value="1"/>
</dbReference>
<feature type="domain" description="Acetyl-CoA hydrolase/transferase C-terminal" evidence="4">
    <location>
        <begin position="280"/>
        <end position="433"/>
    </location>
</feature>
<dbReference type="Pfam" id="PF13336">
    <property type="entry name" value="AcetylCoA_hyd_C"/>
    <property type="match status" value="1"/>
</dbReference>
<organism evidence="5 6">
    <name type="scientific">Spirochaeta isovalerica</name>
    <dbReference type="NCBI Taxonomy" id="150"/>
    <lineage>
        <taxon>Bacteria</taxon>
        <taxon>Pseudomonadati</taxon>
        <taxon>Spirochaetota</taxon>
        <taxon>Spirochaetia</taxon>
        <taxon>Spirochaetales</taxon>
        <taxon>Spirochaetaceae</taxon>
        <taxon>Spirochaeta</taxon>
    </lineage>
</organism>
<evidence type="ECO:0000313" key="6">
    <source>
        <dbReference type="Proteomes" id="UP000587760"/>
    </source>
</evidence>
<comment type="caution">
    <text evidence="5">The sequence shown here is derived from an EMBL/GenBank/DDBJ whole genome shotgun (WGS) entry which is preliminary data.</text>
</comment>
<evidence type="ECO:0000256" key="2">
    <source>
        <dbReference type="ARBA" id="ARBA00022679"/>
    </source>
</evidence>
<name>A0A841RHP9_9SPIO</name>
<dbReference type="InterPro" id="IPR046433">
    <property type="entry name" value="ActCoA_hydro"/>
</dbReference>
<evidence type="ECO:0000259" key="3">
    <source>
        <dbReference type="Pfam" id="PF02550"/>
    </source>
</evidence>
<dbReference type="GO" id="GO:0008775">
    <property type="term" value="F:acetate CoA-transferase activity"/>
    <property type="evidence" value="ECO:0007669"/>
    <property type="project" value="InterPro"/>
</dbReference>
<reference evidence="5 6" key="1">
    <citation type="submission" date="2020-08" db="EMBL/GenBank/DDBJ databases">
        <title>Genomic Encyclopedia of Type Strains, Phase IV (KMG-IV): sequencing the most valuable type-strain genomes for metagenomic binning, comparative biology and taxonomic classification.</title>
        <authorList>
            <person name="Goeker M."/>
        </authorList>
    </citation>
    <scope>NUCLEOTIDE SEQUENCE [LARGE SCALE GENOMIC DNA]</scope>
    <source>
        <strain evidence="5 6">DSM 2461</strain>
    </source>
</reference>
<dbReference type="PANTHER" id="PTHR21432">
    <property type="entry name" value="ACETYL-COA HYDROLASE-RELATED"/>
    <property type="match status" value="1"/>
</dbReference>
<feature type="domain" description="Acetyl-CoA hydrolase/transferase N-terminal" evidence="3">
    <location>
        <begin position="130"/>
        <end position="188"/>
    </location>
</feature>
<comment type="similarity">
    <text evidence="1">Belongs to the acetyl-CoA hydrolase/transferase family.</text>
</comment>
<evidence type="ECO:0000256" key="1">
    <source>
        <dbReference type="ARBA" id="ARBA00009632"/>
    </source>
</evidence>
<keyword evidence="6" id="KW-1185">Reference proteome</keyword>
<dbReference type="Gene3D" id="3.30.750.70">
    <property type="entry name" value="4-hydroxybutyrate coenzyme like domains"/>
    <property type="match status" value="1"/>
</dbReference>
<dbReference type="InterPro" id="IPR038460">
    <property type="entry name" value="AcetylCoA_hyd_C_sf"/>
</dbReference>
<protein>
    <submittedName>
        <fullName evidence="5">Acyl-CoA hydrolase</fullName>
    </submittedName>
</protein>
<dbReference type="Gene3D" id="3.40.1080.20">
    <property type="entry name" value="Acetyl-CoA hydrolase/transferase C-terminal domain"/>
    <property type="match status" value="1"/>
</dbReference>